<comment type="caution">
    <text evidence="1">The sequence shown here is derived from an EMBL/GenBank/DDBJ whole genome shotgun (WGS) entry which is preliminary data.</text>
</comment>
<reference evidence="1" key="1">
    <citation type="submission" date="2023-07" db="EMBL/GenBank/DDBJ databases">
        <title>Black Yeasts Isolated from many extreme environments.</title>
        <authorList>
            <person name="Coleine C."/>
            <person name="Stajich J.E."/>
            <person name="Selbmann L."/>
        </authorList>
    </citation>
    <scope>NUCLEOTIDE SEQUENCE</scope>
    <source>
        <strain evidence="1">CCFEE 5714</strain>
    </source>
</reference>
<organism evidence="1 2">
    <name type="scientific">Vermiconidia calcicola</name>
    <dbReference type="NCBI Taxonomy" id="1690605"/>
    <lineage>
        <taxon>Eukaryota</taxon>
        <taxon>Fungi</taxon>
        <taxon>Dikarya</taxon>
        <taxon>Ascomycota</taxon>
        <taxon>Pezizomycotina</taxon>
        <taxon>Dothideomycetes</taxon>
        <taxon>Dothideomycetidae</taxon>
        <taxon>Mycosphaerellales</taxon>
        <taxon>Extremaceae</taxon>
        <taxon>Vermiconidia</taxon>
    </lineage>
</organism>
<protein>
    <submittedName>
        <fullName evidence="1">Uncharacterized protein</fullName>
    </submittedName>
</protein>
<evidence type="ECO:0000313" key="1">
    <source>
        <dbReference type="EMBL" id="KAK3691169.1"/>
    </source>
</evidence>
<keyword evidence="2" id="KW-1185">Reference proteome</keyword>
<accession>A0ACC3MHP4</accession>
<evidence type="ECO:0000313" key="2">
    <source>
        <dbReference type="Proteomes" id="UP001281147"/>
    </source>
</evidence>
<proteinExistence type="predicted"/>
<dbReference type="Proteomes" id="UP001281147">
    <property type="component" value="Unassembled WGS sequence"/>
</dbReference>
<name>A0ACC3MHP4_9PEZI</name>
<gene>
    <name evidence="1" type="ORF">LTR37_018823</name>
</gene>
<sequence length="207" mass="23105">MRGVTKSKSSFSPGMKMFLYIQLTTHFDFTNPRSRPVLNFIWPQFVTLELEKLTTSSYGTYIYPAFLVTELGNPILPLHKLISQSRVTFRRICSFIVGDGDCGYMLRDGAKQVLQFIEGKDLAKLPETLFTLVNDLEVNMGGTSGALYCIYLTAVATALSMESTVAEALKAALEQLYKYINARLGDRTDALIPYIDTLISFGDPKEA</sequence>
<dbReference type="EMBL" id="JAUTXU010000273">
    <property type="protein sequence ID" value="KAK3691169.1"/>
    <property type="molecule type" value="Genomic_DNA"/>
</dbReference>